<dbReference type="Proteomes" id="UP001054945">
    <property type="component" value="Unassembled WGS sequence"/>
</dbReference>
<reference evidence="1 2" key="1">
    <citation type="submission" date="2021-06" db="EMBL/GenBank/DDBJ databases">
        <title>Caerostris extrusa draft genome.</title>
        <authorList>
            <person name="Kono N."/>
            <person name="Arakawa K."/>
        </authorList>
    </citation>
    <scope>NUCLEOTIDE SEQUENCE [LARGE SCALE GENOMIC DNA]</scope>
</reference>
<name>A0AAV4VGT8_CAEEX</name>
<sequence>MVKPSQSAKTGTSMQRMWSLYVKLETSAILWASSGRVDLVCGTKTGTSIFNSGVGRGPRVWSLYVTTRNGETSAIKNWNLDI</sequence>
<evidence type="ECO:0000313" key="2">
    <source>
        <dbReference type="Proteomes" id="UP001054945"/>
    </source>
</evidence>
<comment type="caution">
    <text evidence="1">The sequence shown here is derived from an EMBL/GenBank/DDBJ whole genome shotgun (WGS) entry which is preliminary data.</text>
</comment>
<accession>A0AAV4VGT8</accession>
<keyword evidence="2" id="KW-1185">Reference proteome</keyword>
<protein>
    <submittedName>
        <fullName evidence="1">Uncharacterized protein</fullName>
    </submittedName>
</protein>
<organism evidence="1 2">
    <name type="scientific">Caerostris extrusa</name>
    <name type="common">Bark spider</name>
    <name type="synonym">Caerostris bankana</name>
    <dbReference type="NCBI Taxonomy" id="172846"/>
    <lineage>
        <taxon>Eukaryota</taxon>
        <taxon>Metazoa</taxon>
        <taxon>Ecdysozoa</taxon>
        <taxon>Arthropoda</taxon>
        <taxon>Chelicerata</taxon>
        <taxon>Arachnida</taxon>
        <taxon>Araneae</taxon>
        <taxon>Araneomorphae</taxon>
        <taxon>Entelegynae</taxon>
        <taxon>Araneoidea</taxon>
        <taxon>Araneidae</taxon>
        <taxon>Caerostris</taxon>
    </lineage>
</organism>
<evidence type="ECO:0000313" key="1">
    <source>
        <dbReference type="EMBL" id="GIY69606.1"/>
    </source>
</evidence>
<proteinExistence type="predicted"/>
<gene>
    <name evidence="1" type="ORF">CEXT_546941</name>
</gene>
<dbReference type="AlphaFoldDB" id="A0AAV4VGT8"/>
<dbReference type="EMBL" id="BPLR01014554">
    <property type="protein sequence ID" value="GIY69606.1"/>
    <property type="molecule type" value="Genomic_DNA"/>
</dbReference>